<feature type="coiled-coil region" evidence="6">
    <location>
        <begin position="176"/>
        <end position="217"/>
    </location>
</feature>
<evidence type="ECO:0000256" key="6">
    <source>
        <dbReference type="SAM" id="Coils"/>
    </source>
</evidence>
<evidence type="ECO:0000256" key="2">
    <source>
        <dbReference type="ARBA" id="ARBA00023015"/>
    </source>
</evidence>
<sequence length="219" mass="25266">MAPSTGKRLKSVSISRPIVYGNVAKPFGEKRPPEANAEHTHTWTVFVKDPQGKDLSYFIKKVVFKLHDTYPNSTRTIESPPFQVTETGWGEFEIGIKIYFVPESNEKNVSLYHNLKLHPYGFPPGHVLTDKDREVQSILYDEIVFNEPTERMFEILTKTPGSLLPPVGNNKYTFSKKMENDELDRIKQAMDKVIEEINVQKDRLKELEAERERLVTVDQ</sequence>
<dbReference type="Pfam" id="PF03366">
    <property type="entry name" value="YEATS"/>
    <property type="match status" value="1"/>
</dbReference>
<dbReference type="GO" id="GO:0000785">
    <property type="term" value="C:chromatin"/>
    <property type="evidence" value="ECO:0007669"/>
    <property type="project" value="UniProtKB-ARBA"/>
</dbReference>
<evidence type="ECO:0000259" key="7">
    <source>
        <dbReference type="PROSITE" id="PS51037"/>
    </source>
</evidence>
<accession>A0A1B2JBU4</accession>
<dbReference type="Proteomes" id="UP000094565">
    <property type="component" value="Chromosome 2"/>
</dbReference>
<protein>
    <recommendedName>
        <fullName evidence="1">Protein AF-9 homolog</fullName>
    </recommendedName>
</protein>
<comment type="subcellular location">
    <subcellularLocation>
        <location evidence="5">Nucleus</location>
    </subcellularLocation>
</comment>
<dbReference type="InterPro" id="IPR005033">
    <property type="entry name" value="YEATS"/>
</dbReference>
<evidence type="ECO:0000256" key="5">
    <source>
        <dbReference type="PROSITE-ProRule" id="PRU00376"/>
    </source>
</evidence>
<evidence type="ECO:0000256" key="3">
    <source>
        <dbReference type="ARBA" id="ARBA00023163"/>
    </source>
</evidence>
<dbReference type="PROSITE" id="PS51037">
    <property type="entry name" value="YEATS"/>
    <property type="match status" value="1"/>
</dbReference>
<dbReference type="PANTHER" id="PTHR47573">
    <property type="entry name" value="PROTEIN AF-9 HOMOLOG"/>
    <property type="match status" value="1"/>
</dbReference>
<proteinExistence type="predicted"/>
<keyword evidence="2" id="KW-0805">Transcription regulation</keyword>
<dbReference type="InterPro" id="IPR038704">
    <property type="entry name" value="YEAST_sf"/>
</dbReference>
<reference evidence="8 9" key="1">
    <citation type="submission" date="2016-02" db="EMBL/GenBank/DDBJ databases">
        <title>Comparative genomic and transcriptomic foundation for Pichia pastoris.</title>
        <authorList>
            <person name="Love K.R."/>
            <person name="Shah K.A."/>
            <person name="Whittaker C.A."/>
            <person name="Wu J."/>
            <person name="Bartlett M.C."/>
            <person name="Ma D."/>
            <person name="Leeson R.L."/>
            <person name="Priest M."/>
            <person name="Young S.K."/>
            <person name="Love J.C."/>
        </authorList>
    </citation>
    <scope>NUCLEOTIDE SEQUENCE [LARGE SCALE GENOMIC DNA]</scope>
    <source>
        <strain evidence="8 9">ATCC 28485</strain>
    </source>
</reference>
<dbReference type="GO" id="GO:0005634">
    <property type="term" value="C:nucleus"/>
    <property type="evidence" value="ECO:0007669"/>
    <property type="project" value="UniProtKB-SubCell"/>
</dbReference>
<dbReference type="EMBL" id="CP014585">
    <property type="protein sequence ID" value="ANZ75524.1"/>
    <property type="molecule type" value="Genomic_DNA"/>
</dbReference>
<dbReference type="GO" id="GO:0006355">
    <property type="term" value="P:regulation of DNA-templated transcription"/>
    <property type="evidence" value="ECO:0007669"/>
    <property type="project" value="InterPro"/>
</dbReference>
<dbReference type="OrthoDB" id="16041at2759"/>
<keyword evidence="3" id="KW-0804">Transcription</keyword>
<dbReference type="Gene3D" id="2.60.40.1970">
    <property type="entry name" value="YEATS domain"/>
    <property type="match status" value="1"/>
</dbReference>
<name>A0A1B2JBU4_PICPA</name>
<evidence type="ECO:0000313" key="8">
    <source>
        <dbReference type="EMBL" id="ANZ75524.1"/>
    </source>
</evidence>
<dbReference type="CDD" id="cd16908">
    <property type="entry name" value="YEATS_Yaf9_like"/>
    <property type="match status" value="1"/>
</dbReference>
<evidence type="ECO:0000313" key="9">
    <source>
        <dbReference type="Proteomes" id="UP000094565"/>
    </source>
</evidence>
<evidence type="ECO:0000256" key="1">
    <source>
        <dbReference type="ARBA" id="ARBA00022408"/>
    </source>
</evidence>
<dbReference type="InterPro" id="IPR055129">
    <property type="entry name" value="YEATS_dom"/>
</dbReference>
<organism evidence="8 9">
    <name type="scientific">Komagataella pastoris</name>
    <name type="common">Yeast</name>
    <name type="synonym">Pichia pastoris</name>
    <dbReference type="NCBI Taxonomy" id="4922"/>
    <lineage>
        <taxon>Eukaryota</taxon>
        <taxon>Fungi</taxon>
        <taxon>Dikarya</taxon>
        <taxon>Ascomycota</taxon>
        <taxon>Saccharomycotina</taxon>
        <taxon>Pichiomycetes</taxon>
        <taxon>Pichiales</taxon>
        <taxon>Pichiaceae</taxon>
        <taxon>Komagataella</taxon>
    </lineage>
</organism>
<dbReference type="PANTHER" id="PTHR47573:SF1">
    <property type="entry name" value="PROTEIN AF-9 HOMOLOG"/>
    <property type="match status" value="1"/>
</dbReference>
<keyword evidence="4 5" id="KW-0539">Nucleus</keyword>
<keyword evidence="9" id="KW-1185">Reference proteome</keyword>
<feature type="domain" description="YEATS" evidence="7">
    <location>
        <begin position="8"/>
        <end position="159"/>
    </location>
</feature>
<gene>
    <name evidence="8" type="primary">YAF9</name>
    <name evidence="8" type="ORF">ATY40_BA7502911</name>
</gene>
<dbReference type="AlphaFoldDB" id="A0A1B2JBU4"/>
<evidence type="ECO:0000256" key="4">
    <source>
        <dbReference type="ARBA" id="ARBA00023242"/>
    </source>
</evidence>
<keyword evidence="6" id="KW-0175">Coiled coil</keyword>